<dbReference type="InterPro" id="IPR018062">
    <property type="entry name" value="HTH_AraC-typ_CS"/>
</dbReference>
<dbReference type="GO" id="GO:0003700">
    <property type="term" value="F:DNA-binding transcription factor activity"/>
    <property type="evidence" value="ECO:0007669"/>
    <property type="project" value="InterPro"/>
</dbReference>
<protein>
    <submittedName>
        <fullName evidence="5">AraC family transcriptional regulator</fullName>
    </submittedName>
</protein>
<name>A0A3M0CEA1_9PROT</name>
<dbReference type="RefSeq" id="WP_170163764.1">
    <property type="nucleotide sequence ID" value="NZ_REFR01000011.1"/>
</dbReference>
<dbReference type="SMART" id="SM00342">
    <property type="entry name" value="HTH_ARAC"/>
    <property type="match status" value="1"/>
</dbReference>
<dbReference type="PROSITE" id="PS00041">
    <property type="entry name" value="HTH_ARAC_FAMILY_1"/>
    <property type="match status" value="1"/>
</dbReference>
<dbReference type="PANTHER" id="PTHR47893:SF1">
    <property type="entry name" value="REGULATORY PROTEIN PCHR"/>
    <property type="match status" value="1"/>
</dbReference>
<gene>
    <name evidence="5" type="ORF">BXY39_2164</name>
</gene>
<accession>A0A3M0CEA1</accession>
<comment type="caution">
    <text evidence="5">The sequence shown here is derived from an EMBL/GenBank/DDBJ whole genome shotgun (WGS) entry which is preliminary data.</text>
</comment>
<keyword evidence="1" id="KW-0805">Transcription regulation</keyword>
<dbReference type="Pfam" id="PF12833">
    <property type="entry name" value="HTH_18"/>
    <property type="match status" value="1"/>
</dbReference>
<dbReference type="PANTHER" id="PTHR47893">
    <property type="entry name" value="REGULATORY PROTEIN PCHR"/>
    <property type="match status" value="1"/>
</dbReference>
<dbReference type="Gene3D" id="1.10.10.60">
    <property type="entry name" value="Homeodomain-like"/>
    <property type="match status" value="1"/>
</dbReference>
<reference evidence="5 6" key="1">
    <citation type="submission" date="2018-10" db="EMBL/GenBank/DDBJ databases">
        <title>Genomic Encyclopedia of Archaeal and Bacterial Type Strains, Phase II (KMG-II): from individual species to whole genera.</title>
        <authorList>
            <person name="Goeker M."/>
        </authorList>
    </citation>
    <scope>NUCLEOTIDE SEQUENCE [LARGE SCALE GENOMIC DNA]</scope>
    <source>
        <strain evidence="5 6">DSM 25217</strain>
    </source>
</reference>
<dbReference type="InterPro" id="IPR018060">
    <property type="entry name" value="HTH_AraC"/>
</dbReference>
<sequence>MKRTIRAEDWSDTDNVIQLLEQPYTPVPVMTNGFDTRTFAAQDQFAVWREAGTNIGIIDRPGAEVAPFRAAVRNYYTSTLAYSRHRAFDPSSLDRGDRHTAAVEVEAFAIQYRVSGTETANGFATGRYFTGGDIRIVDLSHPLFSVNPTYDNIAVIVRKQDLVDRVPALDRLHGATLPAGGMTALLRAHMVSAIDGLPALSQREADKLSDVTVEMLGAALSSATIPGIMEAEELDAPLLKAVRLCIEQHLHRPALSPDFIAHAVGVSRAKLFRVCRPFGRPMELVRHKRLQRAMALIRAARTGGRPATVTEIAYMVGFENRETFSRAFKAEFGLSARDALQLHLAQARTHPTHPAHPDPTG</sequence>
<keyword evidence="3" id="KW-0804">Transcription</keyword>
<evidence type="ECO:0000259" key="4">
    <source>
        <dbReference type="PROSITE" id="PS01124"/>
    </source>
</evidence>
<evidence type="ECO:0000313" key="6">
    <source>
        <dbReference type="Proteomes" id="UP000271227"/>
    </source>
</evidence>
<dbReference type="PROSITE" id="PS01124">
    <property type="entry name" value="HTH_ARAC_FAMILY_2"/>
    <property type="match status" value="1"/>
</dbReference>
<dbReference type="InParanoid" id="A0A3M0CEA1"/>
<keyword evidence="6" id="KW-1185">Reference proteome</keyword>
<feature type="domain" description="HTH araC/xylS-type" evidence="4">
    <location>
        <begin position="240"/>
        <end position="342"/>
    </location>
</feature>
<evidence type="ECO:0000256" key="2">
    <source>
        <dbReference type="ARBA" id="ARBA00023125"/>
    </source>
</evidence>
<dbReference type="InterPro" id="IPR053142">
    <property type="entry name" value="PchR_regulatory_protein"/>
</dbReference>
<dbReference type="AlphaFoldDB" id="A0A3M0CEA1"/>
<proteinExistence type="predicted"/>
<dbReference type="InterPro" id="IPR009057">
    <property type="entry name" value="Homeodomain-like_sf"/>
</dbReference>
<evidence type="ECO:0000313" key="5">
    <source>
        <dbReference type="EMBL" id="RMB08068.1"/>
    </source>
</evidence>
<organism evidence="5 6">
    <name type="scientific">Eilatimonas milleporae</name>
    <dbReference type="NCBI Taxonomy" id="911205"/>
    <lineage>
        <taxon>Bacteria</taxon>
        <taxon>Pseudomonadati</taxon>
        <taxon>Pseudomonadota</taxon>
        <taxon>Alphaproteobacteria</taxon>
        <taxon>Kordiimonadales</taxon>
        <taxon>Kordiimonadaceae</taxon>
        <taxon>Eilatimonas</taxon>
    </lineage>
</organism>
<dbReference type="GO" id="GO:0043565">
    <property type="term" value="F:sequence-specific DNA binding"/>
    <property type="evidence" value="ECO:0007669"/>
    <property type="project" value="InterPro"/>
</dbReference>
<dbReference type="SUPFAM" id="SSF46689">
    <property type="entry name" value="Homeodomain-like"/>
    <property type="match status" value="1"/>
</dbReference>
<evidence type="ECO:0000256" key="1">
    <source>
        <dbReference type="ARBA" id="ARBA00023015"/>
    </source>
</evidence>
<keyword evidence="2" id="KW-0238">DNA-binding</keyword>
<dbReference type="Proteomes" id="UP000271227">
    <property type="component" value="Unassembled WGS sequence"/>
</dbReference>
<dbReference type="EMBL" id="REFR01000011">
    <property type="protein sequence ID" value="RMB08068.1"/>
    <property type="molecule type" value="Genomic_DNA"/>
</dbReference>
<evidence type="ECO:0000256" key="3">
    <source>
        <dbReference type="ARBA" id="ARBA00023163"/>
    </source>
</evidence>